<dbReference type="InterPro" id="IPR007630">
    <property type="entry name" value="RNA_pol_sigma70_r4"/>
</dbReference>
<dbReference type="Pfam" id="PF04545">
    <property type="entry name" value="Sigma70_r4"/>
    <property type="match status" value="1"/>
</dbReference>
<dbReference type="Pfam" id="PF04542">
    <property type="entry name" value="Sigma70_r2"/>
    <property type="match status" value="1"/>
</dbReference>
<keyword evidence="2" id="KW-0731">Sigma factor</keyword>
<dbReference type="InterPro" id="IPR036388">
    <property type="entry name" value="WH-like_DNA-bd_sf"/>
</dbReference>
<dbReference type="NCBIfam" id="TIGR02937">
    <property type="entry name" value="sigma70-ECF"/>
    <property type="match status" value="1"/>
</dbReference>
<evidence type="ECO:0000256" key="4">
    <source>
        <dbReference type="ARBA" id="ARBA00023163"/>
    </source>
</evidence>
<dbReference type="InterPro" id="IPR013325">
    <property type="entry name" value="RNA_pol_sigma_r2"/>
</dbReference>
<evidence type="ECO:0000259" key="7">
    <source>
        <dbReference type="Pfam" id="PF04545"/>
    </source>
</evidence>
<dbReference type="InterPro" id="IPR007627">
    <property type="entry name" value="RNA_pol_sigma70_r2"/>
</dbReference>
<dbReference type="PANTHER" id="PTHR30385:SF4">
    <property type="entry name" value="RNA POLYMERASE SIGMA-E FACTOR"/>
    <property type="match status" value="1"/>
</dbReference>
<gene>
    <name evidence="8" type="ORF">ACFPK1_32145</name>
</gene>
<proteinExistence type="predicted"/>
<sequence length="272" mass="29681">MARGEDDGEYARYAPLLAEYARLSGGDPRRSGLRERLVVGYLPVARHVARRFASRGEPVDDLEQVATIGLLGALERFDPERGRDFLPFAVPTIMGEVRRHFRDRTWSVRTPRRVKDDYLAVGKAITFLSQGLGRAPTVPELAEHLGLTPDRVGEAIAAGGALRPASLDEGRDEGDDGGPLSGVLGTLDPDLGRVEVGTVVQDLVRALPQRERTILALRFVHEKTQTEIAEVLCISQMHVSRLLARTLAQLRGEAESMVAADPEHGLRGLVAS</sequence>
<dbReference type="EMBL" id="JBHSKG010000030">
    <property type="protein sequence ID" value="MFC5142915.1"/>
    <property type="molecule type" value="Genomic_DNA"/>
</dbReference>
<evidence type="ECO:0000259" key="6">
    <source>
        <dbReference type="Pfam" id="PF04542"/>
    </source>
</evidence>
<keyword evidence="1" id="KW-0805">Transcription regulation</keyword>
<reference evidence="9" key="1">
    <citation type="journal article" date="2019" name="Int. J. Syst. Evol. Microbiol.">
        <title>The Global Catalogue of Microorganisms (GCM) 10K type strain sequencing project: providing services to taxonomists for standard genome sequencing and annotation.</title>
        <authorList>
            <consortium name="The Broad Institute Genomics Platform"/>
            <consortium name="The Broad Institute Genome Sequencing Center for Infectious Disease"/>
            <person name="Wu L."/>
            <person name="Ma J."/>
        </authorList>
    </citation>
    <scope>NUCLEOTIDE SEQUENCE [LARGE SCALE GENOMIC DNA]</scope>
    <source>
        <strain evidence="9">XZYJ18</strain>
    </source>
</reference>
<dbReference type="InterPro" id="IPR000943">
    <property type="entry name" value="RNA_pol_sigma70"/>
</dbReference>
<name>A0ABV9ZNS0_9PSEU</name>
<feature type="domain" description="RNA polymerase sigma-70 region 2" evidence="6">
    <location>
        <begin position="38"/>
        <end position="106"/>
    </location>
</feature>
<dbReference type="Pfam" id="PF04539">
    <property type="entry name" value="Sigma70_r3"/>
    <property type="match status" value="1"/>
</dbReference>
<evidence type="ECO:0000313" key="9">
    <source>
        <dbReference type="Proteomes" id="UP001596175"/>
    </source>
</evidence>
<dbReference type="SUPFAM" id="SSF88659">
    <property type="entry name" value="Sigma3 and sigma4 domains of RNA polymerase sigma factors"/>
    <property type="match status" value="2"/>
</dbReference>
<dbReference type="PRINTS" id="PR00046">
    <property type="entry name" value="SIGMA70FCT"/>
</dbReference>
<dbReference type="PANTHER" id="PTHR30385">
    <property type="entry name" value="SIGMA FACTOR F FLAGELLAR"/>
    <property type="match status" value="1"/>
</dbReference>
<evidence type="ECO:0000256" key="2">
    <source>
        <dbReference type="ARBA" id="ARBA00023082"/>
    </source>
</evidence>
<evidence type="ECO:0000313" key="8">
    <source>
        <dbReference type="EMBL" id="MFC5142915.1"/>
    </source>
</evidence>
<keyword evidence="3" id="KW-0238">DNA-binding</keyword>
<comment type="caution">
    <text evidence="8">The sequence shown here is derived from an EMBL/GenBank/DDBJ whole genome shotgun (WGS) entry which is preliminary data.</text>
</comment>
<dbReference type="NCBIfam" id="TIGR02980">
    <property type="entry name" value="SigBFG"/>
    <property type="match status" value="1"/>
</dbReference>
<keyword evidence="4" id="KW-0804">Transcription</keyword>
<dbReference type="Gene3D" id="1.20.120.1810">
    <property type="match status" value="1"/>
</dbReference>
<evidence type="ECO:0000256" key="1">
    <source>
        <dbReference type="ARBA" id="ARBA00023015"/>
    </source>
</evidence>
<dbReference type="SUPFAM" id="SSF88946">
    <property type="entry name" value="Sigma2 domain of RNA polymerase sigma factors"/>
    <property type="match status" value="1"/>
</dbReference>
<dbReference type="Proteomes" id="UP001596175">
    <property type="component" value="Unassembled WGS sequence"/>
</dbReference>
<dbReference type="InterPro" id="IPR013324">
    <property type="entry name" value="RNA_pol_sigma_r3/r4-like"/>
</dbReference>
<keyword evidence="9" id="KW-1185">Reference proteome</keyword>
<evidence type="ECO:0000256" key="3">
    <source>
        <dbReference type="ARBA" id="ARBA00023125"/>
    </source>
</evidence>
<protein>
    <submittedName>
        <fullName evidence="8">SigB/SigF/SigG family RNA polymerase sigma factor</fullName>
    </submittedName>
</protein>
<feature type="domain" description="RNA polymerase sigma-70 region 3" evidence="5">
    <location>
        <begin position="121"/>
        <end position="176"/>
    </location>
</feature>
<dbReference type="InterPro" id="IPR007624">
    <property type="entry name" value="RNA_pol_sigma70_r3"/>
</dbReference>
<dbReference type="RefSeq" id="WP_378025002.1">
    <property type="nucleotide sequence ID" value="NZ_JBHSKG010000030.1"/>
</dbReference>
<dbReference type="InterPro" id="IPR014284">
    <property type="entry name" value="RNA_pol_sigma-70_dom"/>
</dbReference>
<feature type="domain" description="RNA polymerase sigma-70 region 4" evidence="7">
    <location>
        <begin position="206"/>
        <end position="251"/>
    </location>
</feature>
<evidence type="ECO:0000259" key="5">
    <source>
        <dbReference type="Pfam" id="PF04539"/>
    </source>
</evidence>
<accession>A0ABV9ZNS0</accession>
<organism evidence="8 9">
    <name type="scientific">Actinomycetospora rhizophila</name>
    <dbReference type="NCBI Taxonomy" id="1416876"/>
    <lineage>
        <taxon>Bacteria</taxon>
        <taxon>Bacillati</taxon>
        <taxon>Actinomycetota</taxon>
        <taxon>Actinomycetes</taxon>
        <taxon>Pseudonocardiales</taxon>
        <taxon>Pseudonocardiaceae</taxon>
        <taxon>Actinomycetospora</taxon>
    </lineage>
</organism>
<dbReference type="InterPro" id="IPR014322">
    <property type="entry name" value="RNA_pol_sigma-B/F/G"/>
</dbReference>
<dbReference type="CDD" id="cd06171">
    <property type="entry name" value="Sigma70_r4"/>
    <property type="match status" value="1"/>
</dbReference>
<dbReference type="Gene3D" id="1.10.10.10">
    <property type="entry name" value="Winged helix-like DNA-binding domain superfamily/Winged helix DNA-binding domain"/>
    <property type="match status" value="2"/>
</dbReference>